<keyword evidence="2" id="KW-1185">Reference proteome</keyword>
<gene>
    <name evidence="1" type="ORF">ABID29_000642</name>
</gene>
<evidence type="ECO:0000313" key="2">
    <source>
        <dbReference type="Proteomes" id="UP001549122"/>
    </source>
</evidence>
<comment type="caution">
    <text evidence="1">The sequence shown here is derived from an EMBL/GenBank/DDBJ whole genome shotgun (WGS) entry which is preliminary data.</text>
</comment>
<protein>
    <recommendedName>
        <fullName evidence="3">Transposase</fullName>
    </recommendedName>
</protein>
<accession>A0ABV2FG40</accession>
<evidence type="ECO:0000313" key="1">
    <source>
        <dbReference type="EMBL" id="MET3557532.1"/>
    </source>
</evidence>
<reference evidence="1 2" key="1">
    <citation type="submission" date="2024-06" db="EMBL/GenBank/DDBJ databases">
        <title>Genomic Encyclopedia of Type Strains, Phase IV (KMG-IV): sequencing the most valuable type-strain genomes for metagenomic binning, comparative biology and taxonomic classification.</title>
        <authorList>
            <person name="Goeker M."/>
        </authorList>
    </citation>
    <scope>NUCLEOTIDE SEQUENCE [LARGE SCALE GENOMIC DNA]</scope>
    <source>
        <strain evidence="1 2">DSM 28303</strain>
    </source>
</reference>
<name>A0ABV2FG40_9STRE</name>
<dbReference type="RefSeq" id="WP_354364349.1">
    <property type="nucleotide sequence ID" value="NZ_JBEPLO010000005.1"/>
</dbReference>
<sequence>MTQPIVPLNSAPQSRSFEKKQNNILLRVRLGKLELSIFESINSGILETIIDKVLRYDHPTQ</sequence>
<dbReference type="EMBL" id="JBEPLO010000005">
    <property type="protein sequence ID" value="MET3557532.1"/>
    <property type="molecule type" value="Genomic_DNA"/>
</dbReference>
<proteinExistence type="predicted"/>
<dbReference type="Proteomes" id="UP001549122">
    <property type="component" value="Unassembled WGS sequence"/>
</dbReference>
<evidence type="ECO:0008006" key="3">
    <source>
        <dbReference type="Google" id="ProtNLM"/>
    </source>
</evidence>
<organism evidence="1 2">
    <name type="scientific">Streptococcus rupicaprae</name>
    <dbReference type="NCBI Taxonomy" id="759619"/>
    <lineage>
        <taxon>Bacteria</taxon>
        <taxon>Bacillati</taxon>
        <taxon>Bacillota</taxon>
        <taxon>Bacilli</taxon>
        <taxon>Lactobacillales</taxon>
        <taxon>Streptococcaceae</taxon>
        <taxon>Streptococcus</taxon>
    </lineage>
</organism>